<dbReference type="Proteomes" id="UP000294980">
    <property type="component" value="Unassembled WGS sequence"/>
</dbReference>
<protein>
    <submittedName>
        <fullName evidence="2">Para-nitrobenzyl esterase</fullName>
    </submittedName>
</protein>
<evidence type="ECO:0000313" key="2">
    <source>
        <dbReference type="EMBL" id="TCO73193.1"/>
    </source>
</evidence>
<dbReference type="Pfam" id="PF00135">
    <property type="entry name" value="COesterase"/>
    <property type="match status" value="2"/>
</dbReference>
<evidence type="ECO:0000259" key="1">
    <source>
        <dbReference type="Pfam" id="PF00135"/>
    </source>
</evidence>
<comment type="caution">
    <text evidence="2">The sequence shown here is derived from an EMBL/GenBank/DDBJ whole genome shotgun (WGS) entry which is preliminary data.</text>
</comment>
<dbReference type="PROSITE" id="PS00941">
    <property type="entry name" value="CARBOXYLESTERASE_B_2"/>
    <property type="match status" value="1"/>
</dbReference>
<feature type="domain" description="Carboxylesterase type B" evidence="1">
    <location>
        <begin position="40"/>
        <end position="264"/>
    </location>
</feature>
<organism evidence="2 3">
    <name type="scientific">Chromatocurvus halotolerans</name>
    <dbReference type="NCBI Taxonomy" id="1132028"/>
    <lineage>
        <taxon>Bacteria</taxon>
        <taxon>Pseudomonadati</taxon>
        <taxon>Pseudomonadota</taxon>
        <taxon>Gammaproteobacteria</taxon>
        <taxon>Cellvibrionales</taxon>
        <taxon>Halieaceae</taxon>
        <taxon>Chromatocurvus</taxon>
    </lineage>
</organism>
<dbReference type="PANTHER" id="PTHR11559">
    <property type="entry name" value="CARBOXYLESTERASE"/>
    <property type="match status" value="1"/>
</dbReference>
<dbReference type="Gene3D" id="3.40.50.1820">
    <property type="entry name" value="alpha/beta hydrolase"/>
    <property type="match status" value="1"/>
</dbReference>
<feature type="domain" description="Carboxylesterase type B" evidence="1">
    <location>
        <begin position="407"/>
        <end position="514"/>
    </location>
</feature>
<dbReference type="OrthoDB" id="9775851at2"/>
<dbReference type="InterPro" id="IPR019819">
    <property type="entry name" value="Carboxylesterase_B_CS"/>
</dbReference>
<proteinExistence type="predicted"/>
<dbReference type="InterPro" id="IPR002018">
    <property type="entry name" value="CarbesteraseB"/>
</dbReference>
<dbReference type="InterPro" id="IPR029058">
    <property type="entry name" value="AB_hydrolase_fold"/>
</dbReference>
<dbReference type="AlphaFoldDB" id="A0A4R2KHU8"/>
<name>A0A4R2KHU8_9GAMM</name>
<gene>
    <name evidence="2" type="ORF">EV688_11629</name>
</gene>
<dbReference type="InterPro" id="IPR050309">
    <property type="entry name" value="Type-B_Carboxylest/Lipase"/>
</dbReference>
<keyword evidence="3" id="KW-1185">Reference proteome</keyword>
<dbReference type="RefSeq" id="WP_117319151.1">
    <property type="nucleotide sequence ID" value="NZ_QQSW01000020.1"/>
</dbReference>
<dbReference type="SUPFAM" id="SSF53474">
    <property type="entry name" value="alpha/beta-Hydrolases"/>
    <property type="match status" value="1"/>
</dbReference>
<reference evidence="2 3" key="1">
    <citation type="submission" date="2019-03" db="EMBL/GenBank/DDBJ databases">
        <title>Genomic Encyclopedia of Type Strains, Phase IV (KMG-IV): sequencing the most valuable type-strain genomes for metagenomic binning, comparative biology and taxonomic classification.</title>
        <authorList>
            <person name="Goeker M."/>
        </authorList>
    </citation>
    <scope>NUCLEOTIDE SEQUENCE [LARGE SCALE GENOMIC DNA]</scope>
    <source>
        <strain evidence="2 3">DSM 23344</strain>
    </source>
</reference>
<evidence type="ECO:0000313" key="3">
    <source>
        <dbReference type="Proteomes" id="UP000294980"/>
    </source>
</evidence>
<dbReference type="EMBL" id="SLWX01000016">
    <property type="protein sequence ID" value="TCO73193.1"/>
    <property type="molecule type" value="Genomic_DNA"/>
</dbReference>
<sequence>MARWLLILGCLLVVSGVSMQWLGDEAPEEVPELEPAPATVRVTTAGPVVGGVAASGAYAWLGIPYAAAPVGERRWRAPHLPEPWSEPRVSVTHGDVCPQLPSLLSGVDAGSRPSIGNEDCLTLDVYAPPRPLDEPLLPVMFWIHGGGNSIGSGSSYDASRLALEQNVVVVSINYRLGFLGWLGHEALRAGAENPAEASGNFALLDMIRALHWTQNNIASFAGDPDRVTLFGESAGGRNVMGLLASPLAGGLFHRAIVQSGSIATFTEERAEHYRDAPEPGAAFSSAELLVDWLQAEGRARDRDAARRLVEDLSGDALATFMRSLPVETILAPAADSGGMYRAPQLLRSNRDEMKLFLALNPDHVKRWFGVLPRVRDPRRYELLASYHSDRWKALAVDEVAARVQAAPDAPPVYLYRFDWDDSRDDLWVDLPTLLGAAHGLELDFLFRPVFSRLLPGLQTEENAAGREALGKAMRSYWGAFAHTGDPGRGHGGSYPLWSAHSAEAPSLMLLDSPDDGGVGTVRQTLSAEGIRQRLIADPALEPGRFRCALYVDLFLDNSGNADFFSRRDYRDLGCEGFLPWALLGGSV</sequence>
<accession>A0A4R2KHU8</accession>